<name>A0A0E9SAL4_ANGAN</name>
<evidence type="ECO:0000313" key="1">
    <source>
        <dbReference type="EMBL" id="JAH38247.1"/>
    </source>
</evidence>
<dbReference type="EMBL" id="GBXM01070330">
    <property type="protein sequence ID" value="JAH38247.1"/>
    <property type="molecule type" value="Transcribed_RNA"/>
</dbReference>
<reference evidence="1" key="2">
    <citation type="journal article" date="2015" name="Fish Shellfish Immunol.">
        <title>Early steps in the European eel (Anguilla anguilla)-Vibrio vulnificus interaction in the gills: Role of the RtxA13 toxin.</title>
        <authorList>
            <person name="Callol A."/>
            <person name="Pajuelo D."/>
            <person name="Ebbesson L."/>
            <person name="Teles M."/>
            <person name="MacKenzie S."/>
            <person name="Amaro C."/>
        </authorList>
    </citation>
    <scope>NUCLEOTIDE SEQUENCE</scope>
</reference>
<proteinExistence type="predicted"/>
<dbReference type="AlphaFoldDB" id="A0A0E9SAL4"/>
<protein>
    <submittedName>
        <fullName evidence="1">Uncharacterized protein</fullName>
    </submittedName>
</protein>
<sequence length="20" mass="2327">MPLYLASTKNVVFLEINVKF</sequence>
<accession>A0A0E9SAL4</accession>
<reference evidence="1" key="1">
    <citation type="submission" date="2014-11" db="EMBL/GenBank/DDBJ databases">
        <authorList>
            <person name="Amaro Gonzalez C."/>
        </authorList>
    </citation>
    <scope>NUCLEOTIDE SEQUENCE</scope>
</reference>
<organism evidence="1">
    <name type="scientific">Anguilla anguilla</name>
    <name type="common">European freshwater eel</name>
    <name type="synonym">Muraena anguilla</name>
    <dbReference type="NCBI Taxonomy" id="7936"/>
    <lineage>
        <taxon>Eukaryota</taxon>
        <taxon>Metazoa</taxon>
        <taxon>Chordata</taxon>
        <taxon>Craniata</taxon>
        <taxon>Vertebrata</taxon>
        <taxon>Euteleostomi</taxon>
        <taxon>Actinopterygii</taxon>
        <taxon>Neopterygii</taxon>
        <taxon>Teleostei</taxon>
        <taxon>Anguilliformes</taxon>
        <taxon>Anguillidae</taxon>
        <taxon>Anguilla</taxon>
    </lineage>
</organism>